<dbReference type="Pfam" id="PF07876">
    <property type="entry name" value="Dabb"/>
    <property type="match status" value="1"/>
</dbReference>
<feature type="domain" description="Stress-response A/B barrel" evidence="3">
    <location>
        <begin position="3"/>
        <end position="105"/>
    </location>
</feature>
<dbReference type="AlphaFoldDB" id="A0A177AFB0"/>
<dbReference type="OrthoDB" id="1601230at2759"/>
<dbReference type="InterPro" id="IPR044662">
    <property type="entry name" value="HS1/DABB1-like"/>
</dbReference>
<evidence type="ECO:0000256" key="2">
    <source>
        <dbReference type="SAM" id="SignalP"/>
    </source>
</evidence>
<feature type="signal peptide" evidence="2">
    <location>
        <begin position="1"/>
        <end position="17"/>
    </location>
</feature>
<dbReference type="SMART" id="SM00886">
    <property type="entry name" value="Dabb"/>
    <property type="match status" value="1"/>
</dbReference>
<dbReference type="PANTHER" id="PTHR33178">
    <property type="match status" value="1"/>
</dbReference>
<evidence type="ECO:0000313" key="4">
    <source>
        <dbReference type="EMBL" id="OAF59844.1"/>
    </source>
</evidence>
<dbReference type="SUPFAM" id="SSF54909">
    <property type="entry name" value="Dimeric alpha+beta barrel"/>
    <property type="match status" value="1"/>
</dbReference>
<accession>A0A177AFB0</accession>
<dbReference type="eggNOG" id="ENOG502S73V">
    <property type="taxonomic scope" value="Eukaryota"/>
</dbReference>
<reference evidence="4" key="1">
    <citation type="submission" date="2016-03" db="EMBL/GenBank/DDBJ databases">
        <title>Updated assembly of Pseudogymnoascus destructans, the fungus causing white-nose syndrome of bats.</title>
        <authorList>
            <person name="Palmer J.M."/>
            <person name="Drees K.P."/>
            <person name="Foster J.T."/>
            <person name="Lindner D.L."/>
        </authorList>
    </citation>
    <scope>NUCLEOTIDE SEQUENCE [LARGE SCALE GENOMIC DNA]</scope>
    <source>
        <strain evidence="4">20631-21</strain>
    </source>
</reference>
<evidence type="ECO:0000259" key="3">
    <source>
        <dbReference type="PROSITE" id="PS51502"/>
    </source>
</evidence>
<organism evidence="4">
    <name type="scientific">Pseudogymnoascus destructans</name>
    <dbReference type="NCBI Taxonomy" id="655981"/>
    <lineage>
        <taxon>Eukaryota</taxon>
        <taxon>Fungi</taxon>
        <taxon>Dikarya</taxon>
        <taxon>Ascomycota</taxon>
        <taxon>Pezizomycotina</taxon>
        <taxon>Leotiomycetes</taxon>
        <taxon>Thelebolales</taxon>
        <taxon>Thelebolaceae</taxon>
        <taxon>Pseudogymnoascus</taxon>
    </lineage>
</organism>
<feature type="chain" id="PRO_5008056495" description="Stress-response A/B barrel domain-containing protein" evidence="2">
    <location>
        <begin position="18"/>
        <end position="110"/>
    </location>
</feature>
<dbReference type="RefSeq" id="XP_024325127.1">
    <property type="nucleotide sequence ID" value="XM_024467339.1"/>
</dbReference>
<dbReference type="EMBL" id="KV441393">
    <property type="protein sequence ID" value="OAF59844.1"/>
    <property type="molecule type" value="Genomic_DNA"/>
</dbReference>
<dbReference type="Proteomes" id="UP000077154">
    <property type="component" value="Unassembled WGS sequence"/>
</dbReference>
<comment type="subunit">
    <text evidence="1">Homodimer.</text>
</comment>
<name>A0A177AFB0_9PEZI</name>
<proteinExistence type="predicted"/>
<dbReference type="GeneID" id="36286770"/>
<gene>
    <name evidence="4" type="ORF">VC83_03696</name>
</gene>
<evidence type="ECO:0000256" key="1">
    <source>
        <dbReference type="ARBA" id="ARBA00011738"/>
    </source>
</evidence>
<sequence length="110" mass="12295">MTIVHIVLFEFAADADAEAVNDICKRMLNLSNTCRHPENGQQYVFNGMGGKNNSPEGHDGGLTHAFISHFVSEADRKYYLEKDPVHLAFVESVKPLVKLLKVVDFEDGVF</sequence>
<keyword evidence="2" id="KW-0732">Signal</keyword>
<dbReference type="VEuPathDB" id="FungiDB:GMDG_02641"/>
<protein>
    <recommendedName>
        <fullName evidence="3">Stress-response A/B barrel domain-containing protein</fullName>
    </recommendedName>
</protein>
<dbReference type="InterPro" id="IPR011008">
    <property type="entry name" value="Dimeric_a/b-barrel"/>
</dbReference>
<dbReference type="InterPro" id="IPR013097">
    <property type="entry name" value="Dabb"/>
</dbReference>
<dbReference type="Gene3D" id="3.30.70.100">
    <property type="match status" value="1"/>
</dbReference>
<dbReference type="PROSITE" id="PS51502">
    <property type="entry name" value="S_R_A_B_BARREL"/>
    <property type="match status" value="1"/>
</dbReference>
<dbReference type="PANTHER" id="PTHR33178:SF10">
    <property type="entry name" value="STRESS-RESPONSE A_B BARREL DOMAIN-CONTAINING PROTEIN"/>
    <property type="match status" value="1"/>
</dbReference>